<organism evidence="3 4">
    <name type="scientific">Candidatus Thermokryptus mobilis</name>
    <dbReference type="NCBI Taxonomy" id="1643428"/>
    <lineage>
        <taxon>Bacteria</taxon>
        <taxon>Pseudomonadati</taxon>
        <taxon>Candidatus Kryptoniota</taxon>
        <taxon>Candidatus Thermokryptus</taxon>
    </lineage>
</organism>
<keyword evidence="1" id="KW-0723">Serine/threonine-protein kinase</keyword>
<dbReference type="InterPro" id="IPR036890">
    <property type="entry name" value="HATPase_C_sf"/>
</dbReference>
<dbReference type="STRING" id="1643428.GCA_001442855_00907"/>
<keyword evidence="3" id="KW-0808">Transferase</keyword>
<feature type="domain" description="Histidine kinase/HSP90-like ATPase" evidence="2">
    <location>
        <begin position="17"/>
        <end position="134"/>
    </location>
</feature>
<proteinExistence type="predicted"/>
<gene>
    <name evidence="3" type="ORF">JGI1_00930</name>
</gene>
<name>A0A0S4MZB9_9BACT</name>
<dbReference type="Proteomes" id="UP000320623">
    <property type="component" value="Unassembled WGS sequence"/>
</dbReference>
<evidence type="ECO:0000259" key="2">
    <source>
        <dbReference type="Pfam" id="PF13581"/>
    </source>
</evidence>
<dbReference type="InterPro" id="IPR050267">
    <property type="entry name" value="Anti-sigma-factor_SerPK"/>
</dbReference>
<dbReference type="PANTHER" id="PTHR35526:SF3">
    <property type="entry name" value="ANTI-SIGMA-F FACTOR RSBW"/>
    <property type="match status" value="1"/>
</dbReference>
<protein>
    <submittedName>
        <fullName evidence="3">Serine/threonine-protein kinase RsbW</fullName>
    </submittedName>
</protein>
<dbReference type="InterPro" id="IPR003594">
    <property type="entry name" value="HATPase_dom"/>
</dbReference>
<evidence type="ECO:0000256" key="1">
    <source>
        <dbReference type="ARBA" id="ARBA00022527"/>
    </source>
</evidence>
<dbReference type="SUPFAM" id="SSF55874">
    <property type="entry name" value="ATPase domain of HSP90 chaperone/DNA topoisomerase II/histidine kinase"/>
    <property type="match status" value="1"/>
</dbReference>
<dbReference type="RefSeq" id="WP_140944696.1">
    <property type="nucleotide sequence ID" value="NZ_FAOO01000005.1"/>
</dbReference>
<sequence>MAKPIREAHREFISVIDSVREFERWFFNLKRRFKIPPKEFDRIYLASNEAFINALIHGNKLDPERKVLVDLKEFKRSYRVDVKDQGGGFEPEQVPDPRKEENLLKESGRGLLIIREVADEVKFYREKFGMRIKIKIKKRSGARKLSRPIANGGATAG</sequence>
<reference evidence="4" key="1">
    <citation type="submission" date="2015-11" db="EMBL/GenBank/DDBJ databases">
        <authorList>
            <person name="Varghese N."/>
        </authorList>
    </citation>
    <scope>NUCLEOTIDE SEQUENCE [LARGE SCALE GENOMIC DNA]</scope>
</reference>
<dbReference type="Pfam" id="PF13581">
    <property type="entry name" value="HATPase_c_2"/>
    <property type="match status" value="1"/>
</dbReference>
<accession>A0A0S4MZB9</accession>
<dbReference type="PANTHER" id="PTHR35526">
    <property type="entry name" value="ANTI-SIGMA-F FACTOR RSBW-RELATED"/>
    <property type="match status" value="1"/>
</dbReference>
<evidence type="ECO:0000313" key="3">
    <source>
        <dbReference type="EMBL" id="CUU04220.1"/>
    </source>
</evidence>
<dbReference type="CDD" id="cd16936">
    <property type="entry name" value="HATPase_RsbW-like"/>
    <property type="match status" value="1"/>
</dbReference>
<dbReference type="GO" id="GO:0004674">
    <property type="term" value="F:protein serine/threonine kinase activity"/>
    <property type="evidence" value="ECO:0007669"/>
    <property type="project" value="UniProtKB-KW"/>
</dbReference>
<keyword evidence="4" id="KW-1185">Reference proteome</keyword>
<dbReference type="AlphaFoldDB" id="A0A0S4MZB9"/>
<dbReference type="OrthoDB" id="9768808at2"/>
<keyword evidence="3" id="KW-0418">Kinase</keyword>
<dbReference type="Gene3D" id="3.30.565.10">
    <property type="entry name" value="Histidine kinase-like ATPase, C-terminal domain"/>
    <property type="match status" value="1"/>
</dbReference>
<dbReference type="EMBL" id="FAOO01000005">
    <property type="protein sequence ID" value="CUU04220.1"/>
    <property type="molecule type" value="Genomic_DNA"/>
</dbReference>
<evidence type="ECO:0000313" key="4">
    <source>
        <dbReference type="Proteomes" id="UP000320623"/>
    </source>
</evidence>